<evidence type="ECO:0000256" key="4">
    <source>
        <dbReference type="ARBA" id="ARBA00023027"/>
    </source>
</evidence>
<accession>A0A7G2CAB4</accession>
<gene>
    <name evidence="8" type="ORF">ADEAN_000336200</name>
</gene>
<dbReference type="GO" id="GO:0017136">
    <property type="term" value="F:histone deacetylase activity, NAD-dependent"/>
    <property type="evidence" value="ECO:0007669"/>
    <property type="project" value="TreeGrafter"/>
</dbReference>
<dbReference type="Gene3D" id="3.40.50.1220">
    <property type="entry name" value="TPP-binding domain"/>
    <property type="match status" value="1"/>
</dbReference>
<feature type="binding site" evidence="5">
    <location>
        <position position="43"/>
    </location>
    <ligand>
        <name>Zn(2+)</name>
        <dbReference type="ChEBI" id="CHEBI:29105"/>
    </ligand>
</feature>
<dbReference type="OrthoDB" id="420264at2759"/>
<feature type="active site" description="Proton acceptor" evidence="5">
    <location>
        <position position="8"/>
    </location>
</feature>
<keyword evidence="1" id="KW-0808">Transferase</keyword>
<dbReference type="GO" id="GO:0046872">
    <property type="term" value="F:metal ion binding"/>
    <property type="evidence" value="ECO:0007669"/>
    <property type="project" value="UniProtKB-KW"/>
</dbReference>
<dbReference type="InterPro" id="IPR029035">
    <property type="entry name" value="DHS-like_NAD/FAD-binding_dom"/>
</dbReference>
<evidence type="ECO:0000256" key="5">
    <source>
        <dbReference type="PROSITE-ProRule" id="PRU00236"/>
    </source>
</evidence>
<feature type="region of interest" description="Disordered" evidence="6">
    <location>
        <begin position="117"/>
        <end position="148"/>
    </location>
</feature>
<evidence type="ECO:0000256" key="3">
    <source>
        <dbReference type="ARBA" id="ARBA00022833"/>
    </source>
</evidence>
<feature type="binding site" evidence="5">
    <location>
        <position position="19"/>
    </location>
    <ligand>
        <name>Zn(2+)</name>
        <dbReference type="ChEBI" id="CHEBI:29105"/>
    </ligand>
</feature>
<proteinExistence type="predicted"/>
<dbReference type="PROSITE" id="PS50305">
    <property type="entry name" value="SIRTUIN"/>
    <property type="match status" value="1"/>
</dbReference>
<dbReference type="InterPro" id="IPR026590">
    <property type="entry name" value="Ssirtuin_cat_dom"/>
</dbReference>
<dbReference type="AlphaFoldDB" id="A0A7G2CAB4"/>
<dbReference type="InterPro" id="IPR050134">
    <property type="entry name" value="NAD-dep_sirtuin_deacylases"/>
</dbReference>
<sequence>MEKLVEAHGSFRTASCIECRERYDIDRNRKEAQEGVISHCEACGGIVKPDVVFFGEQLPEKFFKVVMEDTKEAELLLIIGTSLNVHPFAEIPFHVGPHIPRIVLNMERVGGRMFHFPDDPPYPYPSDDGEEREETASSSSSDGFSPHLHMGGQPDILRDLLFRQDCQFSVEMLAQAMGLGERLSRKVEEFEGHC</sequence>
<dbReference type="PANTHER" id="PTHR11085">
    <property type="entry name" value="NAD-DEPENDENT PROTEIN DEACYLASE SIRTUIN-5, MITOCHONDRIAL-RELATED"/>
    <property type="match status" value="1"/>
</dbReference>
<keyword evidence="4" id="KW-0520">NAD</keyword>
<keyword evidence="2 5" id="KW-0479">Metal-binding</keyword>
<evidence type="ECO:0000256" key="2">
    <source>
        <dbReference type="ARBA" id="ARBA00022723"/>
    </source>
</evidence>
<feature type="domain" description="Deacetylase sirtuin-type" evidence="7">
    <location>
        <begin position="1"/>
        <end position="193"/>
    </location>
</feature>
<evidence type="ECO:0000313" key="9">
    <source>
        <dbReference type="Proteomes" id="UP000515908"/>
    </source>
</evidence>
<keyword evidence="9" id="KW-1185">Reference proteome</keyword>
<reference evidence="8 9" key="1">
    <citation type="submission" date="2020-08" db="EMBL/GenBank/DDBJ databases">
        <authorList>
            <person name="Newling K."/>
            <person name="Davey J."/>
            <person name="Forrester S."/>
        </authorList>
    </citation>
    <scope>NUCLEOTIDE SEQUENCE [LARGE SCALE GENOMIC DNA]</scope>
    <source>
        <strain evidence="9">Crithidia deanei Carvalho (ATCC PRA-265)</strain>
    </source>
</reference>
<organism evidence="8 9">
    <name type="scientific">Angomonas deanei</name>
    <dbReference type="NCBI Taxonomy" id="59799"/>
    <lineage>
        <taxon>Eukaryota</taxon>
        <taxon>Discoba</taxon>
        <taxon>Euglenozoa</taxon>
        <taxon>Kinetoplastea</taxon>
        <taxon>Metakinetoplastina</taxon>
        <taxon>Trypanosomatida</taxon>
        <taxon>Trypanosomatidae</taxon>
        <taxon>Strigomonadinae</taxon>
        <taxon>Angomonas</taxon>
    </lineage>
</organism>
<evidence type="ECO:0000259" key="7">
    <source>
        <dbReference type="PROSITE" id="PS50305"/>
    </source>
</evidence>
<name>A0A7G2CAB4_9TRYP</name>
<protein>
    <submittedName>
        <fullName evidence="8">Sir2 family, putative</fullName>
    </submittedName>
</protein>
<dbReference type="EMBL" id="LR877149">
    <property type="protein sequence ID" value="CAD2215904.1"/>
    <property type="molecule type" value="Genomic_DNA"/>
</dbReference>
<dbReference type="PANTHER" id="PTHR11085:SF6">
    <property type="entry name" value="NAD-DEPENDENT PROTEIN DEACETYLASE SIRTUIN-2"/>
    <property type="match status" value="1"/>
</dbReference>
<dbReference type="SUPFAM" id="SSF52467">
    <property type="entry name" value="DHS-like NAD/FAD-binding domain"/>
    <property type="match status" value="1"/>
</dbReference>
<keyword evidence="3 5" id="KW-0862">Zinc</keyword>
<feature type="binding site" evidence="5">
    <location>
        <position position="40"/>
    </location>
    <ligand>
        <name>Zn(2+)</name>
        <dbReference type="ChEBI" id="CHEBI:29105"/>
    </ligand>
</feature>
<evidence type="ECO:0000256" key="6">
    <source>
        <dbReference type="SAM" id="MobiDB-lite"/>
    </source>
</evidence>
<dbReference type="GO" id="GO:0005634">
    <property type="term" value="C:nucleus"/>
    <property type="evidence" value="ECO:0007669"/>
    <property type="project" value="TreeGrafter"/>
</dbReference>
<evidence type="ECO:0000313" key="8">
    <source>
        <dbReference type="EMBL" id="CAD2215904.1"/>
    </source>
</evidence>
<dbReference type="Pfam" id="PF02146">
    <property type="entry name" value="SIR2"/>
    <property type="match status" value="1"/>
</dbReference>
<feature type="binding site" evidence="5">
    <location>
        <position position="16"/>
    </location>
    <ligand>
        <name>Zn(2+)</name>
        <dbReference type="ChEBI" id="CHEBI:29105"/>
    </ligand>
</feature>
<dbReference type="VEuPathDB" id="TriTrypDB:ADEAN_000336200"/>
<dbReference type="GO" id="GO:0070403">
    <property type="term" value="F:NAD+ binding"/>
    <property type="evidence" value="ECO:0007669"/>
    <property type="project" value="InterPro"/>
</dbReference>
<dbReference type="InterPro" id="IPR003000">
    <property type="entry name" value="Sirtuin"/>
</dbReference>
<dbReference type="Proteomes" id="UP000515908">
    <property type="component" value="Chromosome 05"/>
</dbReference>
<evidence type="ECO:0000256" key="1">
    <source>
        <dbReference type="ARBA" id="ARBA00022679"/>
    </source>
</evidence>